<dbReference type="InterPro" id="IPR050951">
    <property type="entry name" value="Retrovirus_Pol_polyprotein"/>
</dbReference>
<dbReference type="SUPFAM" id="SSF56672">
    <property type="entry name" value="DNA/RNA polymerases"/>
    <property type="match status" value="1"/>
</dbReference>
<feature type="non-terminal residue" evidence="2">
    <location>
        <position position="1"/>
    </location>
</feature>
<dbReference type="GO" id="GO:0003676">
    <property type="term" value="F:nucleic acid binding"/>
    <property type="evidence" value="ECO:0007669"/>
    <property type="project" value="InterPro"/>
</dbReference>
<evidence type="ECO:0000313" key="3">
    <source>
        <dbReference type="Proteomes" id="UP000030764"/>
    </source>
</evidence>
<keyword evidence="3" id="KW-1185">Reference proteome</keyword>
<dbReference type="Proteomes" id="UP000030764">
    <property type="component" value="Unassembled WGS sequence"/>
</dbReference>
<dbReference type="PANTHER" id="PTHR37984">
    <property type="entry name" value="PROTEIN CBG26694"/>
    <property type="match status" value="1"/>
</dbReference>
<name>A0A085LJL6_9BILA</name>
<dbReference type="InterPro" id="IPR043128">
    <property type="entry name" value="Rev_trsase/Diguanyl_cyclase"/>
</dbReference>
<dbReference type="GO" id="GO:0006259">
    <property type="term" value="P:DNA metabolic process"/>
    <property type="evidence" value="ECO:0007669"/>
    <property type="project" value="UniProtKB-ARBA"/>
</dbReference>
<dbReference type="Gene3D" id="3.30.420.10">
    <property type="entry name" value="Ribonuclease H-like superfamily/Ribonuclease H"/>
    <property type="match status" value="1"/>
</dbReference>
<feature type="domain" description="Reverse transcriptase" evidence="1">
    <location>
        <begin position="1"/>
        <end position="63"/>
    </location>
</feature>
<dbReference type="InterPro" id="IPR000477">
    <property type="entry name" value="RT_dom"/>
</dbReference>
<dbReference type="InterPro" id="IPR043502">
    <property type="entry name" value="DNA/RNA_pol_sf"/>
</dbReference>
<dbReference type="EMBL" id="KL363693">
    <property type="protein sequence ID" value="KFD45162.1"/>
    <property type="molecule type" value="Genomic_DNA"/>
</dbReference>
<dbReference type="Gene3D" id="3.30.70.270">
    <property type="match status" value="1"/>
</dbReference>
<reference evidence="2 3" key="1">
    <citation type="journal article" date="2014" name="Nat. Genet.">
        <title>Genome and transcriptome of the porcine whipworm Trichuris suis.</title>
        <authorList>
            <person name="Jex A.R."/>
            <person name="Nejsum P."/>
            <person name="Schwarz E.M."/>
            <person name="Hu L."/>
            <person name="Young N.D."/>
            <person name="Hall R.S."/>
            <person name="Korhonen P.K."/>
            <person name="Liao S."/>
            <person name="Thamsborg S."/>
            <person name="Xia J."/>
            <person name="Xu P."/>
            <person name="Wang S."/>
            <person name="Scheerlinck J.P."/>
            <person name="Hofmann A."/>
            <person name="Sternberg P.W."/>
            <person name="Wang J."/>
            <person name="Gasser R.B."/>
        </authorList>
    </citation>
    <scope>NUCLEOTIDE SEQUENCE [LARGE SCALE GENOMIC DNA]</scope>
    <source>
        <strain evidence="2">DCEP-RM93M</strain>
    </source>
</reference>
<protein>
    <recommendedName>
        <fullName evidence="1">Reverse transcriptase domain-containing protein</fullName>
    </recommendedName>
</protein>
<dbReference type="PROSITE" id="PS50878">
    <property type="entry name" value="RT_POL"/>
    <property type="match status" value="1"/>
</dbReference>
<gene>
    <name evidence="2" type="ORF">M513_13960</name>
</gene>
<evidence type="ECO:0000313" key="2">
    <source>
        <dbReference type="EMBL" id="KFD45162.1"/>
    </source>
</evidence>
<dbReference type="AlphaFoldDB" id="A0A085LJL6"/>
<evidence type="ECO:0000259" key="1">
    <source>
        <dbReference type="PROSITE" id="PS50878"/>
    </source>
</evidence>
<proteinExistence type="predicted"/>
<sequence>EILRGLPGVICYLDDILVYGRSAEQHDKNLDAVLHRLRSSGVELNESKCQFRLKSLLFLRHLISADYVALELSFHRRIHVATKRLSPLPHRAFGQWKMEILWGNSYILCTRHQALSTLLSRKGFDRASMRIAWWSSRLLNFNCVVKYKKGSTNIADTFSHFPLPYEAGDSEEDTELVALITEQPIKLDDARKATSNCRVMTQLTYCIQNGWAEQEQMIRATLLPYFQVRTELSVHDGCVLRSPQRIVLPEALRHAVVGVAHESHQGIARTKARPRELFWWQNGSPGGIAPLQPVHYPNAAWEKIGINIVGMFSRSSYGHRFRITLVDYYSKWPDIRFTQRASTADIVCFLKETFSPEEITVSGILALRCTNHRLMERLKDLTGFNGLHPRCTWCLRRKS</sequence>
<dbReference type="Gene3D" id="1.10.340.70">
    <property type="match status" value="1"/>
</dbReference>
<dbReference type="Pfam" id="PF00078">
    <property type="entry name" value="RVT_1"/>
    <property type="match status" value="1"/>
</dbReference>
<dbReference type="PANTHER" id="PTHR37984:SF15">
    <property type="entry name" value="INTEGRASE CATALYTIC DOMAIN-CONTAINING PROTEIN"/>
    <property type="match status" value="1"/>
</dbReference>
<dbReference type="InterPro" id="IPR036397">
    <property type="entry name" value="RNaseH_sf"/>
</dbReference>
<accession>A0A085LJL6</accession>
<organism evidence="2 3">
    <name type="scientific">Trichuris suis</name>
    <name type="common">pig whipworm</name>
    <dbReference type="NCBI Taxonomy" id="68888"/>
    <lineage>
        <taxon>Eukaryota</taxon>
        <taxon>Metazoa</taxon>
        <taxon>Ecdysozoa</taxon>
        <taxon>Nematoda</taxon>
        <taxon>Enoplea</taxon>
        <taxon>Dorylaimia</taxon>
        <taxon>Trichinellida</taxon>
        <taxon>Trichuridae</taxon>
        <taxon>Trichuris</taxon>
    </lineage>
</organism>